<reference evidence="2" key="2">
    <citation type="submission" date="2020-09" db="EMBL/GenBank/DDBJ databases">
        <authorList>
            <person name="Sun Q."/>
            <person name="Zhou Y."/>
        </authorList>
    </citation>
    <scope>NUCLEOTIDE SEQUENCE</scope>
    <source>
        <strain evidence="2">CGMCC 1.16548</strain>
    </source>
</reference>
<dbReference type="Pfam" id="PF07969">
    <property type="entry name" value="Amidohydro_3"/>
    <property type="match status" value="1"/>
</dbReference>
<dbReference type="Gene3D" id="3.20.20.140">
    <property type="entry name" value="Metal-dependent hydrolases"/>
    <property type="match status" value="1"/>
</dbReference>
<dbReference type="InterPro" id="IPR013108">
    <property type="entry name" value="Amidohydro_3"/>
</dbReference>
<comment type="caution">
    <text evidence="2">The sequence shown here is derived from an EMBL/GenBank/DDBJ whole genome shotgun (WGS) entry which is preliminary data.</text>
</comment>
<accession>A0A8J3GQT1</accession>
<dbReference type="RefSeq" id="WP_373298462.1">
    <property type="nucleotide sequence ID" value="NZ_BNAI01000003.1"/>
</dbReference>
<dbReference type="SUPFAM" id="SSF51556">
    <property type="entry name" value="Metallo-dependent hydrolases"/>
    <property type="match status" value="1"/>
</dbReference>
<feature type="domain" description="Amidohydrolase 3" evidence="1">
    <location>
        <begin position="49"/>
        <end position="436"/>
    </location>
</feature>
<keyword evidence="3" id="KW-1185">Reference proteome</keyword>
<evidence type="ECO:0000313" key="3">
    <source>
        <dbReference type="Proteomes" id="UP000617531"/>
    </source>
</evidence>
<dbReference type="Gene3D" id="2.30.40.10">
    <property type="entry name" value="Urease, subunit C, domain 1"/>
    <property type="match status" value="1"/>
</dbReference>
<dbReference type="PANTHER" id="PTHR22642">
    <property type="entry name" value="IMIDAZOLONEPROPIONASE"/>
    <property type="match status" value="1"/>
</dbReference>
<dbReference type="InterPro" id="IPR011059">
    <property type="entry name" value="Metal-dep_hydrolase_composite"/>
</dbReference>
<dbReference type="AlphaFoldDB" id="A0A8J3GQT1"/>
<dbReference type="EMBL" id="BNAI01000003">
    <property type="protein sequence ID" value="GHF17191.1"/>
    <property type="molecule type" value="Genomic_DNA"/>
</dbReference>
<protein>
    <submittedName>
        <fullName evidence="2">Amidohydrolase</fullName>
    </submittedName>
</protein>
<evidence type="ECO:0000313" key="2">
    <source>
        <dbReference type="EMBL" id="GHF17191.1"/>
    </source>
</evidence>
<dbReference type="Gene3D" id="3.10.310.70">
    <property type="match status" value="1"/>
</dbReference>
<organism evidence="2 3">
    <name type="scientific">Pseudolysinimonas yzui</name>
    <dbReference type="NCBI Taxonomy" id="2708254"/>
    <lineage>
        <taxon>Bacteria</taxon>
        <taxon>Bacillati</taxon>
        <taxon>Actinomycetota</taxon>
        <taxon>Actinomycetes</taxon>
        <taxon>Micrococcales</taxon>
        <taxon>Microbacteriaceae</taxon>
        <taxon>Pseudolysinimonas</taxon>
    </lineage>
</organism>
<gene>
    <name evidence="2" type="ORF">GCM10011600_17450</name>
</gene>
<dbReference type="PANTHER" id="PTHR22642:SF2">
    <property type="entry name" value="PROTEIN LONG AFTER FAR-RED 3"/>
    <property type="match status" value="1"/>
</dbReference>
<proteinExistence type="predicted"/>
<evidence type="ECO:0000259" key="1">
    <source>
        <dbReference type="Pfam" id="PF07969"/>
    </source>
</evidence>
<dbReference type="Proteomes" id="UP000617531">
    <property type="component" value="Unassembled WGS sequence"/>
</dbReference>
<sequence>MILRNGRFLGGLLKDVRESRAGTPTPIDSRTSFSIPVSDVSVPGPAGLVVDLEGRWVLPGLWDHHVHFGQWAMAARRLDVSSATSAAQAASLVRDALADTPPEPGVVFLASGFRDGLWPDVPSPELLEFGDIPVALLSGDVHCLWTNRAALRMLGRPDGDWLLREQAAFDLTRRITEVSPDVLDRWALDAARAAAARGVTGIVDFEMEDAPGSWARRFAGGFSGLRVRAAVYPHTSALPEVASPLYEVGPYKLFTDGSLNTRTAWCFDDYPGGGGQGLPTYAPGGLLAAAREGVARGLTPAIHAIGDRAVTEALDVFAQLRVPGSIEHVQLIRDADLPRLAALGVRASVQPEHAMDDRDVADRYWSGRTGRAFAYRSLLDAGAELSLGSDAPVAPLDPWITMAAAVTRSRDGRDPWHPEQSISPEAALAASTHVQADDLVIVDADPLDPDNLRDMPVHATMVAGTWTHGPDAA</sequence>
<name>A0A8J3GQT1_9MICO</name>
<reference evidence="2" key="1">
    <citation type="journal article" date="2014" name="Int. J. Syst. Evol. Microbiol.">
        <title>Complete genome sequence of Corynebacterium casei LMG S-19264T (=DSM 44701T), isolated from a smear-ripened cheese.</title>
        <authorList>
            <consortium name="US DOE Joint Genome Institute (JGI-PGF)"/>
            <person name="Walter F."/>
            <person name="Albersmeier A."/>
            <person name="Kalinowski J."/>
            <person name="Ruckert C."/>
        </authorList>
    </citation>
    <scope>NUCLEOTIDE SEQUENCE</scope>
    <source>
        <strain evidence="2">CGMCC 1.16548</strain>
    </source>
</reference>
<dbReference type="InterPro" id="IPR032466">
    <property type="entry name" value="Metal_Hydrolase"/>
</dbReference>
<dbReference type="GO" id="GO:0016810">
    <property type="term" value="F:hydrolase activity, acting on carbon-nitrogen (but not peptide) bonds"/>
    <property type="evidence" value="ECO:0007669"/>
    <property type="project" value="InterPro"/>
</dbReference>